<feature type="compositionally biased region" description="Low complexity" evidence="2">
    <location>
        <begin position="199"/>
        <end position="211"/>
    </location>
</feature>
<dbReference type="EMBL" id="MU630645">
    <property type="protein sequence ID" value="KAJ1253812.1"/>
    <property type="molecule type" value="Genomic_DNA"/>
</dbReference>
<dbReference type="InterPro" id="IPR000504">
    <property type="entry name" value="RRM_dom"/>
</dbReference>
<dbReference type="GO" id="GO:0005829">
    <property type="term" value="C:cytosol"/>
    <property type="evidence" value="ECO:0007669"/>
    <property type="project" value="TreeGrafter"/>
</dbReference>
<organism evidence="4 5">
    <name type="scientific">Paspalum vaginatum</name>
    <name type="common">seashore paspalum</name>
    <dbReference type="NCBI Taxonomy" id="158149"/>
    <lineage>
        <taxon>Eukaryota</taxon>
        <taxon>Viridiplantae</taxon>
        <taxon>Streptophyta</taxon>
        <taxon>Embryophyta</taxon>
        <taxon>Tracheophyta</taxon>
        <taxon>Spermatophyta</taxon>
        <taxon>Magnoliopsida</taxon>
        <taxon>Liliopsida</taxon>
        <taxon>Poales</taxon>
        <taxon>Poaceae</taxon>
        <taxon>PACMAD clade</taxon>
        <taxon>Panicoideae</taxon>
        <taxon>Andropogonodae</taxon>
        <taxon>Paspaleae</taxon>
        <taxon>Paspalinae</taxon>
        <taxon>Paspalum</taxon>
    </lineage>
</organism>
<evidence type="ECO:0000256" key="1">
    <source>
        <dbReference type="PROSITE-ProRule" id="PRU00176"/>
    </source>
</evidence>
<gene>
    <name evidence="4" type="ORF">BS78_K181800</name>
</gene>
<dbReference type="Pfam" id="PF00076">
    <property type="entry name" value="RRM_1"/>
    <property type="match status" value="1"/>
</dbReference>
<dbReference type="CDD" id="cd00590">
    <property type="entry name" value="RRM_SF"/>
    <property type="match status" value="1"/>
</dbReference>
<dbReference type="PANTHER" id="PTHR10693:SF55">
    <property type="entry name" value="OS07G0603100 PROTEIN"/>
    <property type="match status" value="1"/>
</dbReference>
<dbReference type="AlphaFoldDB" id="A0A9W8CDJ1"/>
<protein>
    <recommendedName>
        <fullName evidence="3">RRM domain-containing protein</fullName>
    </recommendedName>
</protein>
<dbReference type="GO" id="GO:1990904">
    <property type="term" value="C:ribonucleoprotein complex"/>
    <property type="evidence" value="ECO:0007669"/>
    <property type="project" value="TreeGrafter"/>
</dbReference>
<keyword evidence="5" id="KW-1185">Reference proteome</keyword>
<dbReference type="InterPro" id="IPR039539">
    <property type="entry name" value="Ras_GTPase_bind_prot"/>
</dbReference>
<proteinExistence type="predicted"/>
<feature type="region of interest" description="Disordered" evidence="2">
    <location>
        <begin position="406"/>
        <end position="516"/>
    </location>
</feature>
<dbReference type="SUPFAM" id="SSF54928">
    <property type="entry name" value="RNA-binding domain, RBD"/>
    <property type="match status" value="1"/>
</dbReference>
<feature type="compositionally biased region" description="Polar residues" evidence="2">
    <location>
        <begin position="42"/>
        <end position="59"/>
    </location>
</feature>
<dbReference type="PANTHER" id="PTHR10693">
    <property type="entry name" value="RAS GTPASE-ACTIVATING PROTEIN-BINDING PROTEIN"/>
    <property type="match status" value="1"/>
</dbReference>
<feature type="compositionally biased region" description="Basic and acidic residues" evidence="2">
    <location>
        <begin position="429"/>
        <end position="438"/>
    </location>
</feature>
<name>A0A9W8CDJ1_9POAL</name>
<dbReference type="Gene3D" id="3.30.70.330">
    <property type="match status" value="1"/>
</dbReference>
<feature type="compositionally biased region" description="Gly residues" evidence="2">
    <location>
        <begin position="445"/>
        <end position="461"/>
    </location>
</feature>
<dbReference type="Proteomes" id="UP001164776">
    <property type="component" value="Unassembled WGS sequence"/>
</dbReference>
<reference evidence="4 5" key="1">
    <citation type="submission" date="2022-10" db="EMBL/GenBank/DDBJ databases">
        <title>WGS assembly of Paspalum vaginatum 540-79.</title>
        <authorList>
            <person name="Sun G."/>
            <person name="Wase N."/>
            <person name="Shu S."/>
            <person name="Jenkins J."/>
            <person name="Zhou B."/>
            <person name="Torres-Rodriguez J."/>
            <person name="Chen C."/>
            <person name="Sandor L."/>
            <person name="Plott C."/>
            <person name="Yoshinga Y."/>
            <person name="Daum C."/>
            <person name="Qi P."/>
            <person name="Barry K."/>
            <person name="Lipzen A."/>
            <person name="Berry L."/>
            <person name="Pedersen C."/>
            <person name="Gottilla T."/>
            <person name="Foltz A."/>
            <person name="Yu H."/>
            <person name="O'Malley R."/>
            <person name="Zhang C."/>
            <person name="Devos K."/>
            <person name="Sigmon B."/>
            <person name="Yu B."/>
            <person name="Obata T."/>
            <person name="Schmutz J."/>
            <person name="Schnable J."/>
        </authorList>
    </citation>
    <scope>NUCLEOTIDE SEQUENCE [LARGE SCALE GENOMIC DNA]</scope>
    <source>
        <strain evidence="5">cv. 540-79</strain>
    </source>
</reference>
<feature type="compositionally biased region" description="Basic and acidic residues" evidence="2">
    <location>
        <begin position="189"/>
        <end position="198"/>
    </location>
</feature>
<keyword evidence="1" id="KW-0694">RNA-binding</keyword>
<dbReference type="InterPro" id="IPR035979">
    <property type="entry name" value="RBD_domain_sf"/>
</dbReference>
<feature type="domain" description="RRM" evidence="3">
    <location>
        <begin position="320"/>
        <end position="397"/>
    </location>
</feature>
<dbReference type="GO" id="GO:0003729">
    <property type="term" value="F:mRNA binding"/>
    <property type="evidence" value="ECO:0007669"/>
    <property type="project" value="TreeGrafter"/>
</dbReference>
<evidence type="ECO:0000259" key="3">
    <source>
        <dbReference type="PROSITE" id="PS50102"/>
    </source>
</evidence>
<feature type="region of interest" description="Disordered" evidence="2">
    <location>
        <begin position="157"/>
        <end position="250"/>
    </location>
</feature>
<dbReference type="OrthoDB" id="339151at2759"/>
<comment type="caution">
    <text evidence="4">The sequence shown here is derived from an EMBL/GenBank/DDBJ whole genome shotgun (WGS) entry which is preliminary data.</text>
</comment>
<accession>A0A9W8CDJ1</accession>
<feature type="compositionally biased region" description="Pro residues" evidence="2">
    <location>
        <begin position="233"/>
        <end position="245"/>
    </location>
</feature>
<feature type="region of interest" description="Disordered" evidence="2">
    <location>
        <begin position="30"/>
        <end position="59"/>
    </location>
</feature>
<evidence type="ECO:0000256" key="2">
    <source>
        <dbReference type="SAM" id="MobiDB-lite"/>
    </source>
</evidence>
<dbReference type="InterPro" id="IPR012677">
    <property type="entry name" value="Nucleotide-bd_a/b_plait_sf"/>
</dbReference>
<evidence type="ECO:0000313" key="4">
    <source>
        <dbReference type="EMBL" id="KAJ1253812.1"/>
    </source>
</evidence>
<sequence>METLLSSDDIKEQLLSADFTDSLVELETVDSQPSHAKDVVANNDNESTQSTTLQAEPETASINEHTVPNIPPTGNTHVIEAMSTSPNVVSPVKIVVDACMKVVNKDTEKVPGDGPATPALAEKNAVNKGIGKISGAAQAPASAEKAVNKATENMPWAAQAPASAEKAVNKATEKMPVAAPAPAASTEKAVNKNNEKMSEAASAPASAPSTSTEKEVTKKTYASIVKTTRDGIPPTPTGKPKPNPRLNPAQTVEKSVSLPSKPGHATNAAPSAYKNVSKNKSAEVLLSQFCSSHTPICFKKGKEMFFYLNLLLPYSAEPGYSIFVKNLPYEATVEMVEKEFSKFGAVKPGGIQVKKCQSDRFCFGFVEFESQDSMVAAIEAFSVYFGSRESYIEEKRTKTRVVDGVITHGDANGGRYHGDNYRGPGGFRNNDKRSDLRNQNEYSGRGRGPQGNGHPQNGGGYHQNRNDYHQNGNGYHQNGKGYTGNGFQQRRPYNNNNGNGRVDRSNGPRQQAPAAA</sequence>
<evidence type="ECO:0000313" key="5">
    <source>
        <dbReference type="Proteomes" id="UP001164776"/>
    </source>
</evidence>
<dbReference type="PROSITE" id="PS50102">
    <property type="entry name" value="RRM"/>
    <property type="match status" value="1"/>
</dbReference>
<dbReference type="SMART" id="SM00360">
    <property type="entry name" value="RRM"/>
    <property type="match status" value="1"/>
</dbReference>